<evidence type="ECO:0000256" key="4">
    <source>
        <dbReference type="ARBA" id="ARBA00023157"/>
    </source>
</evidence>
<dbReference type="Pfam" id="PF00050">
    <property type="entry name" value="Kazal_1"/>
    <property type="match status" value="5"/>
</dbReference>
<keyword evidence="7" id="KW-1185">Reference proteome</keyword>
<dbReference type="OrthoDB" id="88467at2759"/>
<proteinExistence type="predicted"/>
<evidence type="ECO:0000256" key="2">
    <source>
        <dbReference type="ARBA" id="ARBA00022525"/>
    </source>
</evidence>
<evidence type="ECO:0000256" key="3">
    <source>
        <dbReference type="ARBA" id="ARBA00022690"/>
    </source>
</evidence>
<organism evidence="6 7">
    <name type="scientific">Pieris macdunnoughi</name>
    <dbReference type="NCBI Taxonomy" id="345717"/>
    <lineage>
        <taxon>Eukaryota</taxon>
        <taxon>Metazoa</taxon>
        <taxon>Ecdysozoa</taxon>
        <taxon>Arthropoda</taxon>
        <taxon>Hexapoda</taxon>
        <taxon>Insecta</taxon>
        <taxon>Pterygota</taxon>
        <taxon>Neoptera</taxon>
        <taxon>Endopterygota</taxon>
        <taxon>Lepidoptera</taxon>
        <taxon>Glossata</taxon>
        <taxon>Ditrysia</taxon>
        <taxon>Papilionoidea</taxon>
        <taxon>Pieridae</taxon>
        <taxon>Pierinae</taxon>
        <taxon>Pieris</taxon>
    </lineage>
</organism>
<protein>
    <recommendedName>
        <fullName evidence="5">Kazal-like domain-containing protein</fullName>
    </recommendedName>
</protein>
<accession>A0A821XRK8</accession>
<feature type="domain" description="Kazal-like" evidence="5">
    <location>
        <begin position="116"/>
        <end position="184"/>
    </location>
</feature>
<dbReference type="SMART" id="SM00280">
    <property type="entry name" value="KAZAL"/>
    <property type="match status" value="5"/>
</dbReference>
<dbReference type="PROSITE" id="PS00282">
    <property type="entry name" value="KAZAL_1"/>
    <property type="match status" value="2"/>
</dbReference>
<feature type="domain" description="Kazal-like" evidence="5">
    <location>
        <begin position="89"/>
        <end position="115"/>
    </location>
</feature>
<dbReference type="PANTHER" id="PTHR21312">
    <property type="entry name" value="SERINE PROTEASE INHIBITOR"/>
    <property type="match status" value="1"/>
</dbReference>
<feature type="domain" description="Kazal-like" evidence="5">
    <location>
        <begin position="29"/>
        <end position="88"/>
    </location>
</feature>
<dbReference type="GO" id="GO:0005576">
    <property type="term" value="C:extracellular region"/>
    <property type="evidence" value="ECO:0007669"/>
    <property type="project" value="UniProtKB-SubCell"/>
</dbReference>
<keyword evidence="4" id="KW-1015">Disulfide bond</keyword>
<name>A0A821XRK8_9NEOP</name>
<dbReference type="GO" id="GO:0030414">
    <property type="term" value="F:peptidase inhibitor activity"/>
    <property type="evidence" value="ECO:0007669"/>
    <property type="project" value="UniProtKB-KW"/>
</dbReference>
<reference evidence="6" key="1">
    <citation type="submission" date="2021-02" db="EMBL/GenBank/DDBJ databases">
        <authorList>
            <person name="Steward A R."/>
        </authorList>
    </citation>
    <scope>NUCLEOTIDE SEQUENCE</scope>
</reference>
<dbReference type="PROSITE" id="PS51465">
    <property type="entry name" value="KAZAL_2"/>
    <property type="match status" value="5"/>
</dbReference>
<evidence type="ECO:0000259" key="5">
    <source>
        <dbReference type="PROSITE" id="PS51465"/>
    </source>
</evidence>
<sequence length="288" mass="31918">MEGLTFPNECELACENYKRLYAGQSFYNLAYRAGCIGPSTGCTDIAAPVCGTDNILYRNKCVLETANSISLKRKGPSIQIKNNGACLESCLCPLEHQPVCGSNGYYYENVCYLTCQNKLNYCSKYPAISPAPKSVCEACYCNEINNPVCGSDGRTYKNPCEFNCEAKRRGNTYLTITKYGTCSGCGCTDSYIPVCGTDQQTYTNECQLKCSNSKRRDGYRISVWHSGECQPTGCTCNITCPPEYEPVCGTDGKSYWNLCWLNCNADCKERNENTRHTLFVQKPGSCVI</sequence>
<dbReference type="Gene3D" id="3.30.60.30">
    <property type="match status" value="5"/>
</dbReference>
<evidence type="ECO:0000256" key="1">
    <source>
        <dbReference type="ARBA" id="ARBA00004613"/>
    </source>
</evidence>
<feature type="domain" description="Kazal-like" evidence="5">
    <location>
        <begin position="185"/>
        <end position="231"/>
    </location>
</feature>
<feature type="domain" description="Kazal-like" evidence="5">
    <location>
        <begin position="235"/>
        <end position="288"/>
    </location>
</feature>
<evidence type="ECO:0000313" key="7">
    <source>
        <dbReference type="Proteomes" id="UP000663880"/>
    </source>
</evidence>
<comment type="subcellular location">
    <subcellularLocation>
        <location evidence="1">Secreted</location>
    </subcellularLocation>
</comment>
<dbReference type="AlphaFoldDB" id="A0A821XRK8"/>
<dbReference type="PANTHER" id="PTHR21312:SF28">
    <property type="entry name" value="OVOINHIBITOR-RELATED"/>
    <property type="match status" value="1"/>
</dbReference>
<dbReference type="Proteomes" id="UP000663880">
    <property type="component" value="Unassembled WGS sequence"/>
</dbReference>
<keyword evidence="3" id="KW-0646">Protease inhibitor</keyword>
<dbReference type="EMBL" id="CAJOBZ010000071">
    <property type="protein sequence ID" value="CAF4948907.1"/>
    <property type="molecule type" value="Genomic_DNA"/>
</dbReference>
<keyword evidence="2" id="KW-0964">Secreted</keyword>
<comment type="caution">
    <text evidence="6">The sequence shown here is derived from an EMBL/GenBank/DDBJ whole genome shotgun (WGS) entry which is preliminary data.</text>
</comment>
<evidence type="ECO:0000313" key="6">
    <source>
        <dbReference type="EMBL" id="CAF4948907.1"/>
    </source>
</evidence>
<dbReference type="InterPro" id="IPR036058">
    <property type="entry name" value="Kazal_dom_sf"/>
</dbReference>
<dbReference type="InterPro" id="IPR002350">
    <property type="entry name" value="Kazal_dom"/>
</dbReference>
<dbReference type="SUPFAM" id="SSF100895">
    <property type="entry name" value="Kazal-type serine protease inhibitors"/>
    <property type="match status" value="5"/>
</dbReference>
<gene>
    <name evidence="6" type="ORF">PMACD_LOCUS15486</name>
</gene>
<dbReference type="CDD" id="cd00104">
    <property type="entry name" value="KAZAL_FS"/>
    <property type="match status" value="3"/>
</dbReference>